<evidence type="ECO:0000313" key="3">
    <source>
        <dbReference type="Proteomes" id="UP000198751"/>
    </source>
</evidence>
<evidence type="ECO:0000313" key="2">
    <source>
        <dbReference type="EMBL" id="SDS81786.1"/>
    </source>
</evidence>
<reference evidence="3" key="1">
    <citation type="submission" date="2016-10" db="EMBL/GenBank/DDBJ databases">
        <authorList>
            <person name="Varghese N."/>
            <person name="Submissions S."/>
        </authorList>
    </citation>
    <scope>NUCLEOTIDE SEQUENCE [LARGE SCALE GENOMIC DNA]</scope>
    <source>
        <strain evidence="3">IMMIB L-1606</strain>
    </source>
</reference>
<gene>
    <name evidence="2" type="ORF">SAMN04489743_0940</name>
</gene>
<dbReference type="Proteomes" id="UP000198751">
    <property type="component" value="Chromosome I"/>
</dbReference>
<dbReference type="PANTHER" id="PTHR34202">
    <property type="entry name" value="UPF0548 PROTEIN"/>
    <property type="match status" value="1"/>
</dbReference>
<evidence type="ECO:0000259" key="1">
    <source>
        <dbReference type="Pfam" id="PF09348"/>
    </source>
</evidence>
<dbReference type="Pfam" id="PF09348">
    <property type="entry name" value="DUF1990"/>
    <property type="match status" value="1"/>
</dbReference>
<proteinExistence type="predicted"/>
<organism evidence="2 3">
    <name type="scientific">Pseudarthrobacter equi</name>
    <dbReference type="NCBI Taxonomy" id="728066"/>
    <lineage>
        <taxon>Bacteria</taxon>
        <taxon>Bacillati</taxon>
        <taxon>Actinomycetota</taxon>
        <taxon>Actinomycetes</taxon>
        <taxon>Micrococcales</taxon>
        <taxon>Micrococcaceae</taxon>
        <taxon>Pseudarthrobacter</taxon>
    </lineage>
</organism>
<dbReference type="EMBL" id="LT629779">
    <property type="protein sequence ID" value="SDS81786.1"/>
    <property type="molecule type" value="Genomic_DNA"/>
</dbReference>
<name>A0A1H1VBI6_9MICC</name>
<keyword evidence="3" id="KW-1185">Reference proteome</keyword>
<protein>
    <submittedName>
        <fullName evidence="2">Uncharacterized protein, UPF0548 family</fullName>
    </submittedName>
</protein>
<dbReference type="InterPro" id="IPR018960">
    <property type="entry name" value="DUF1990"/>
</dbReference>
<sequence>MAGHAWDVRVNEARAARGSLNYPGVGSTRQGTTPAGYASVVEEVRLGSGLPLFRRVADGILGWELQRRAGLRVRAESPQARPGVRVVSGFGVGPFRLNAPCEVVWVREPSADGMPQAAGFGYGTLPGHPARGEESFEAVIDASGAVYLRIRAFSKPANWFYATGGLVTRAAQRYVTSRYIEGARTLAAEGTSQ</sequence>
<dbReference type="PIRSF" id="PIRSF010260">
    <property type="entry name" value="UCP010260"/>
    <property type="match status" value="1"/>
</dbReference>
<dbReference type="PANTHER" id="PTHR34202:SF1">
    <property type="entry name" value="UPF0548 PROTEIN"/>
    <property type="match status" value="1"/>
</dbReference>
<feature type="domain" description="DUF1990" evidence="1">
    <location>
        <begin position="21"/>
        <end position="181"/>
    </location>
</feature>
<dbReference type="InterPro" id="IPR014457">
    <property type="entry name" value="UCP010260"/>
</dbReference>
<dbReference type="AlphaFoldDB" id="A0A1H1VBI6"/>
<accession>A0A1H1VBI6</accession>